<accession>A0ACC1MK88</accession>
<organism evidence="1 2">
    <name type="scientific">Zarea fungicola</name>
    <dbReference type="NCBI Taxonomy" id="93591"/>
    <lineage>
        <taxon>Eukaryota</taxon>
        <taxon>Fungi</taxon>
        <taxon>Dikarya</taxon>
        <taxon>Ascomycota</taxon>
        <taxon>Pezizomycotina</taxon>
        <taxon>Sordariomycetes</taxon>
        <taxon>Hypocreomycetidae</taxon>
        <taxon>Hypocreales</taxon>
        <taxon>Cordycipitaceae</taxon>
        <taxon>Zarea</taxon>
    </lineage>
</organism>
<sequence length="153" mass="17414">MFQTAAGMVTLQRAALEFFHYFFDITPLQRLICIEALEDQSWNLVPLVKYAEAPWTAGCCGLECLGIYPDDWIWVVKLKFHWLIPRRPEGGLDARIQLNEASLAALAAERFENISGSGFRLSHYRENVEGEPLVTGTIIRLRMPTEADAARMR</sequence>
<evidence type="ECO:0000313" key="1">
    <source>
        <dbReference type="EMBL" id="KAJ2967259.1"/>
    </source>
</evidence>
<keyword evidence="2" id="KW-1185">Reference proteome</keyword>
<reference evidence="1" key="1">
    <citation type="submission" date="2022-08" db="EMBL/GenBank/DDBJ databases">
        <title>Genome Sequence of Lecanicillium fungicola.</title>
        <authorList>
            <person name="Buettner E."/>
        </authorList>
    </citation>
    <scope>NUCLEOTIDE SEQUENCE</scope>
    <source>
        <strain evidence="1">Babe33</strain>
    </source>
</reference>
<name>A0ACC1MK88_9HYPO</name>
<dbReference type="EMBL" id="JANJQO010002354">
    <property type="protein sequence ID" value="KAJ2967259.1"/>
    <property type="molecule type" value="Genomic_DNA"/>
</dbReference>
<comment type="caution">
    <text evidence="1">The sequence shown here is derived from an EMBL/GenBank/DDBJ whole genome shotgun (WGS) entry which is preliminary data.</text>
</comment>
<dbReference type="Proteomes" id="UP001143910">
    <property type="component" value="Unassembled WGS sequence"/>
</dbReference>
<proteinExistence type="predicted"/>
<protein>
    <submittedName>
        <fullName evidence="1">Uncharacterized protein</fullName>
    </submittedName>
</protein>
<evidence type="ECO:0000313" key="2">
    <source>
        <dbReference type="Proteomes" id="UP001143910"/>
    </source>
</evidence>
<gene>
    <name evidence="1" type="ORF">NQ176_g9746</name>
</gene>